<dbReference type="Gramene" id="ERN00805">
    <property type="protein sequence ID" value="ERN00805"/>
    <property type="gene ID" value="AMTR_s00103p00025680"/>
</dbReference>
<dbReference type="EMBL" id="KI394805">
    <property type="protein sequence ID" value="ERN00805.1"/>
    <property type="molecule type" value="Genomic_DNA"/>
</dbReference>
<keyword evidence="1" id="KW-0812">Transmembrane</keyword>
<dbReference type="STRING" id="13333.W1P1H7"/>
<organism evidence="3 4">
    <name type="scientific">Amborella trichopoda</name>
    <dbReference type="NCBI Taxonomy" id="13333"/>
    <lineage>
        <taxon>Eukaryota</taxon>
        <taxon>Viridiplantae</taxon>
        <taxon>Streptophyta</taxon>
        <taxon>Embryophyta</taxon>
        <taxon>Tracheophyta</taxon>
        <taxon>Spermatophyta</taxon>
        <taxon>Magnoliopsida</taxon>
        <taxon>Amborellales</taxon>
        <taxon>Amborellaceae</taxon>
        <taxon>Amborella</taxon>
    </lineage>
</organism>
<evidence type="ECO:0000313" key="4">
    <source>
        <dbReference type="Proteomes" id="UP000017836"/>
    </source>
</evidence>
<dbReference type="PANTHER" id="PTHR36046:SF1">
    <property type="entry name" value="DUF6737 DOMAIN-CONTAINING PROTEIN"/>
    <property type="match status" value="1"/>
</dbReference>
<dbReference type="eggNOG" id="ENOG502RZ63">
    <property type="taxonomic scope" value="Eukaryota"/>
</dbReference>
<dbReference type="AlphaFoldDB" id="W1P1H7"/>
<dbReference type="Proteomes" id="UP000017836">
    <property type="component" value="Unassembled WGS sequence"/>
</dbReference>
<sequence>MGAPSSMHFSISLLRHPPPFNVCNSSTILCNAFYFPKTAHPIPLLHYSCSCKPIIRAQRSFIRSHTVVARSKRNKSVDSRFLDEDGAVKDMDAYLNYLSLEYESVWDTKPAWCQPWTILLTGAATVTGSWIVVHSVVFTMFVLFVICTWWYIFLYSYPKSNWTVEMNCCMCTQAMFENETLQQWACVRAHVLHITSSLFIPRGLKYGQV</sequence>
<accession>W1P1H7</accession>
<gene>
    <name evidence="3" type="ORF">AMTR_s00103p00025680</name>
</gene>
<evidence type="ECO:0000259" key="2">
    <source>
        <dbReference type="Pfam" id="PF20522"/>
    </source>
</evidence>
<reference evidence="4" key="1">
    <citation type="journal article" date="2013" name="Science">
        <title>The Amborella genome and the evolution of flowering plants.</title>
        <authorList>
            <consortium name="Amborella Genome Project"/>
        </authorList>
    </citation>
    <scope>NUCLEOTIDE SEQUENCE [LARGE SCALE GENOMIC DNA]</scope>
</reference>
<feature type="domain" description="DUF6737" evidence="2">
    <location>
        <begin position="104"/>
        <end position="159"/>
    </location>
</feature>
<proteinExistence type="predicted"/>
<evidence type="ECO:0000256" key="1">
    <source>
        <dbReference type="SAM" id="Phobius"/>
    </source>
</evidence>
<feature type="transmembrane region" description="Helical" evidence="1">
    <location>
        <begin position="130"/>
        <end position="152"/>
    </location>
</feature>
<keyword evidence="1" id="KW-0472">Membrane</keyword>
<name>W1P1H7_AMBTC</name>
<protein>
    <recommendedName>
        <fullName evidence="2">DUF6737 domain-containing protein</fullName>
    </recommendedName>
</protein>
<dbReference type="InterPro" id="IPR046625">
    <property type="entry name" value="DUF6737"/>
</dbReference>
<evidence type="ECO:0000313" key="3">
    <source>
        <dbReference type="EMBL" id="ERN00805.1"/>
    </source>
</evidence>
<keyword evidence="4" id="KW-1185">Reference proteome</keyword>
<keyword evidence="1" id="KW-1133">Transmembrane helix</keyword>
<dbReference type="PANTHER" id="PTHR36046">
    <property type="entry name" value="PROTEIN, PUTATIVE-RELATED"/>
    <property type="match status" value="1"/>
</dbReference>
<dbReference type="Pfam" id="PF20522">
    <property type="entry name" value="DUF6737"/>
    <property type="match status" value="1"/>
</dbReference>
<dbReference type="HOGENOM" id="CLU_1317016_0_0_1"/>